<dbReference type="Pfam" id="PF02517">
    <property type="entry name" value="Rce1-like"/>
    <property type="match status" value="1"/>
</dbReference>
<organism evidence="4 5">
    <name type="scientific">Luteimonas endophytica</name>
    <dbReference type="NCBI Taxonomy" id="3042023"/>
    <lineage>
        <taxon>Bacteria</taxon>
        <taxon>Pseudomonadati</taxon>
        <taxon>Pseudomonadota</taxon>
        <taxon>Gammaproteobacteria</taxon>
        <taxon>Lysobacterales</taxon>
        <taxon>Lysobacteraceae</taxon>
        <taxon>Luteimonas</taxon>
    </lineage>
</organism>
<feature type="transmembrane region" description="Helical" evidence="2">
    <location>
        <begin position="203"/>
        <end position="223"/>
    </location>
</feature>
<dbReference type="PANTHER" id="PTHR36435:SF1">
    <property type="entry name" value="CAAX AMINO TERMINAL PROTEASE FAMILY PROTEIN"/>
    <property type="match status" value="1"/>
</dbReference>
<proteinExistence type="predicted"/>
<gene>
    <name evidence="4" type="ORF">QFW77_17055</name>
</gene>
<keyword evidence="2" id="KW-1133">Transmembrane helix</keyword>
<evidence type="ECO:0000259" key="3">
    <source>
        <dbReference type="Pfam" id="PF02517"/>
    </source>
</evidence>
<name>A0ABT6JCX3_9GAMM</name>
<feature type="transmembrane region" description="Helical" evidence="2">
    <location>
        <begin position="229"/>
        <end position="251"/>
    </location>
</feature>
<protein>
    <submittedName>
        <fullName evidence="4">CPBP family intramembrane metalloprotease</fullName>
        <ecNumber evidence="4">3.4.-.-</ecNumber>
    </submittedName>
</protein>
<keyword evidence="4" id="KW-0482">Metalloprotease</keyword>
<keyword evidence="2" id="KW-0472">Membrane</keyword>
<dbReference type="InterPro" id="IPR052710">
    <property type="entry name" value="CAAX_protease"/>
</dbReference>
<keyword evidence="2" id="KW-0812">Transmembrane</keyword>
<evidence type="ECO:0000256" key="1">
    <source>
        <dbReference type="SAM" id="MobiDB-lite"/>
    </source>
</evidence>
<sequence length="303" mass="32540">MDASSAGPALPAAARWMVALLAIAVFVWLDTFHLDLFRQLAGAWRGWPRLGALAVLGYGPQLLVPLGLAALLAGPGRALAALGLHRSPLRALALALACTLVLPLGYAAIAGFAPPERPVLEAMRVALVPGIGEEVLYRAFLFGFLFRFAGWGFLPAALVGALFFGAAHLSQGHGWSEAAAIAALTGFGALWFAWLYVEWDYDLWVPVVFHVLMNLYWALFGVADDALGPLAATLLRLTVVALSVAVTLATARRRGGRAVRGRDWLWRAAEPRPRRRPSPGSEPASVGAARSREERRRARPSGR</sequence>
<dbReference type="EMBL" id="JARXRM010000045">
    <property type="protein sequence ID" value="MDH5824682.1"/>
    <property type="molecule type" value="Genomic_DNA"/>
</dbReference>
<dbReference type="InterPro" id="IPR003675">
    <property type="entry name" value="Rce1/LyrA-like_dom"/>
</dbReference>
<reference evidence="4 5" key="1">
    <citation type="submission" date="2023-04" db="EMBL/GenBank/DDBJ databases">
        <title>Luteimonas endophyticus RD2P54.</title>
        <authorList>
            <person name="Sun J.-Q."/>
        </authorList>
    </citation>
    <scope>NUCLEOTIDE SEQUENCE [LARGE SCALE GENOMIC DNA]</scope>
    <source>
        <strain evidence="4 5">RD2P54</strain>
    </source>
</reference>
<dbReference type="PANTHER" id="PTHR36435">
    <property type="entry name" value="SLR1288 PROTEIN"/>
    <property type="match status" value="1"/>
</dbReference>
<feature type="domain" description="CAAX prenyl protease 2/Lysostaphin resistance protein A-like" evidence="3">
    <location>
        <begin position="118"/>
        <end position="215"/>
    </location>
</feature>
<feature type="transmembrane region" description="Helical" evidence="2">
    <location>
        <begin position="135"/>
        <end position="166"/>
    </location>
</feature>
<dbReference type="RefSeq" id="WP_280576009.1">
    <property type="nucleotide sequence ID" value="NZ_JARXRM010000045.1"/>
</dbReference>
<dbReference type="Proteomes" id="UP001156940">
    <property type="component" value="Unassembled WGS sequence"/>
</dbReference>
<evidence type="ECO:0000256" key="2">
    <source>
        <dbReference type="SAM" id="Phobius"/>
    </source>
</evidence>
<feature type="transmembrane region" description="Helical" evidence="2">
    <location>
        <begin position="12"/>
        <end position="29"/>
    </location>
</feature>
<feature type="transmembrane region" description="Helical" evidence="2">
    <location>
        <begin position="178"/>
        <end position="196"/>
    </location>
</feature>
<keyword evidence="5" id="KW-1185">Reference proteome</keyword>
<keyword evidence="4" id="KW-0645">Protease</keyword>
<comment type="caution">
    <text evidence="4">The sequence shown here is derived from an EMBL/GenBank/DDBJ whole genome shotgun (WGS) entry which is preliminary data.</text>
</comment>
<feature type="transmembrane region" description="Helical" evidence="2">
    <location>
        <begin position="50"/>
        <end position="72"/>
    </location>
</feature>
<dbReference type="GO" id="GO:0008237">
    <property type="term" value="F:metallopeptidase activity"/>
    <property type="evidence" value="ECO:0007669"/>
    <property type="project" value="UniProtKB-KW"/>
</dbReference>
<keyword evidence="4" id="KW-0378">Hydrolase</keyword>
<feature type="region of interest" description="Disordered" evidence="1">
    <location>
        <begin position="270"/>
        <end position="303"/>
    </location>
</feature>
<evidence type="ECO:0000313" key="4">
    <source>
        <dbReference type="EMBL" id="MDH5824682.1"/>
    </source>
</evidence>
<evidence type="ECO:0000313" key="5">
    <source>
        <dbReference type="Proteomes" id="UP001156940"/>
    </source>
</evidence>
<feature type="transmembrane region" description="Helical" evidence="2">
    <location>
        <begin position="92"/>
        <end position="114"/>
    </location>
</feature>
<feature type="compositionally biased region" description="Low complexity" evidence="1">
    <location>
        <begin position="278"/>
        <end position="289"/>
    </location>
</feature>
<accession>A0ABT6JCX3</accession>
<dbReference type="EC" id="3.4.-.-" evidence="4"/>